<dbReference type="Gene3D" id="3.30.70.270">
    <property type="match status" value="1"/>
</dbReference>
<dbReference type="InterPro" id="IPR043128">
    <property type="entry name" value="Rev_trsase/Diguanyl_cyclase"/>
</dbReference>
<dbReference type="GO" id="GO:0043709">
    <property type="term" value="P:cell adhesion involved in single-species biofilm formation"/>
    <property type="evidence" value="ECO:0007669"/>
    <property type="project" value="TreeGrafter"/>
</dbReference>
<dbReference type="STRING" id="1305731.GCA_000934705_03420"/>
<dbReference type="CDD" id="cd01949">
    <property type="entry name" value="GGDEF"/>
    <property type="match status" value="1"/>
</dbReference>
<dbReference type="InterPro" id="IPR000160">
    <property type="entry name" value="GGDEF_dom"/>
</dbReference>
<keyword evidence="4" id="KW-1133">Transmembrane helix</keyword>
<sequence length="370" mass="41674">MSTFRPAVPDKWQTAFEAYRERMESALVFGGAWLLLATVFLYHVSHTYFHHHEVDLGQLELWLRLPVIIAAALALINHHTGFPRWPARYFLRLMGLTLSFLALSLLFLFARYEPLIVSEVSDAMTVAFFGATVLGLRSFREWLLIALLPITLFALAAIIADLPMLMLVAVFIGPALIMFVTCTLMMFVRNIAIHEFLSREQLNEMATTDTLTGLLNRRAFMELIRQEQARAQRAGEPFSVILADLDEFKRVNDTWGHETGDDVLKETSARLRKALRQQDALCRWGGEEFLVLLPGTNSHGAMIVAEKCRDSMQNIPMDMHGTSHTQTISLGVAVFHANEAIDQLISRADGALYQAKENGRNRCELAGPDV</sequence>
<evidence type="ECO:0000256" key="3">
    <source>
        <dbReference type="ARBA" id="ARBA00034247"/>
    </source>
</evidence>
<dbReference type="SMART" id="SM00267">
    <property type="entry name" value="GGDEF"/>
    <property type="match status" value="1"/>
</dbReference>
<dbReference type="PANTHER" id="PTHR45138">
    <property type="entry name" value="REGULATORY COMPONENTS OF SENSORY TRANSDUCTION SYSTEM"/>
    <property type="match status" value="1"/>
</dbReference>
<dbReference type="PROSITE" id="PS50887">
    <property type="entry name" value="GGDEF"/>
    <property type="match status" value="1"/>
</dbReference>
<dbReference type="GO" id="GO:0052621">
    <property type="term" value="F:diguanylate cyclase activity"/>
    <property type="evidence" value="ECO:0007669"/>
    <property type="project" value="UniProtKB-EC"/>
</dbReference>
<evidence type="ECO:0000313" key="7">
    <source>
        <dbReference type="Proteomes" id="UP000050416"/>
    </source>
</evidence>
<evidence type="ECO:0000256" key="1">
    <source>
        <dbReference type="ARBA" id="ARBA00001946"/>
    </source>
</evidence>
<dbReference type="EMBL" id="LJZQ01000004">
    <property type="protein sequence ID" value="KPQ29901.1"/>
    <property type="molecule type" value="Genomic_DNA"/>
</dbReference>
<dbReference type="GO" id="GO:1902201">
    <property type="term" value="P:negative regulation of bacterial-type flagellum-dependent cell motility"/>
    <property type="evidence" value="ECO:0007669"/>
    <property type="project" value="TreeGrafter"/>
</dbReference>
<dbReference type="OrthoDB" id="5496380at2"/>
<dbReference type="PANTHER" id="PTHR45138:SF9">
    <property type="entry name" value="DIGUANYLATE CYCLASE DGCM-RELATED"/>
    <property type="match status" value="1"/>
</dbReference>
<reference evidence="6 7" key="1">
    <citation type="submission" date="2015-09" db="EMBL/GenBank/DDBJ databases">
        <title>Identification and resolution of microdiversity through metagenomic sequencing of parallel consortia.</title>
        <authorList>
            <person name="Nelson W.C."/>
            <person name="Romine M.F."/>
            <person name="Lindemann S.R."/>
        </authorList>
    </citation>
    <scope>NUCLEOTIDE SEQUENCE [LARGE SCALE GENOMIC DNA]</scope>
    <source>
        <strain evidence="6">HL-55</strain>
    </source>
</reference>
<keyword evidence="4" id="KW-0812">Transmembrane</keyword>
<protein>
    <recommendedName>
        <fullName evidence="2">diguanylate cyclase</fullName>
        <ecNumber evidence="2">2.7.7.65</ecNumber>
    </recommendedName>
</protein>
<comment type="catalytic activity">
    <reaction evidence="3">
        <text>2 GTP = 3',3'-c-di-GMP + 2 diphosphate</text>
        <dbReference type="Rhea" id="RHEA:24898"/>
        <dbReference type="ChEBI" id="CHEBI:33019"/>
        <dbReference type="ChEBI" id="CHEBI:37565"/>
        <dbReference type="ChEBI" id="CHEBI:58805"/>
        <dbReference type="EC" id="2.7.7.65"/>
    </reaction>
</comment>
<keyword evidence="4" id="KW-0472">Membrane</keyword>
<gene>
    <name evidence="6" type="ORF">HLUCCX14_04530</name>
</gene>
<proteinExistence type="predicted"/>
<organism evidence="6 7">
    <name type="scientific">Marinobacter excellens HL-55</name>
    <dbReference type="NCBI Taxonomy" id="1305731"/>
    <lineage>
        <taxon>Bacteria</taxon>
        <taxon>Pseudomonadati</taxon>
        <taxon>Pseudomonadota</taxon>
        <taxon>Gammaproteobacteria</taxon>
        <taxon>Pseudomonadales</taxon>
        <taxon>Marinobacteraceae</taxon>
        <taxon>Marinobacter</taxon>
    </lineage>
</organism>
<dbReference type="AlphaFoldDB" id="A0A0P8B8W6"/>
<dbReference type="GO" id="GO:0005886">
    <property type="term" value="C:plasma membrane"/>
    <property type="evidence" value="ECO:0007669"/>
    <property type="project" value="TreeGrafter"/>
</dbReference>
<feature type="transmembrane region" description="Helical" evidence="4">
    <location>
        <begin position="26"/>
        <end position="49"/>
    </location>
</feature>
<feature type="transmembrane region" description="Helical" evidence="4">
    <location>
        <begin position="166"/>
        <end position="188"/>
    </location>
</feature>
<dbReference type="FunFam" id="3.30.70.270:FF:000001">
    <property type="entry name" value="Diguanylate cyclase domain protein"/>
    <property type="match status" value="1"/>
</dbReference>
<evidence type="ECO:0000256" key="2">
    <source>
        <dbReference type="ARBA" id="ARBA00012528"/>
    </source>
</evidence>
<dbReference type="Pfam" id="PF00990">
    <property type="entry name" value="GGDEF"/>
    <property type="match status" value="1"/>
</dbReference>
<evidence type="ECO:0000313" key="6">
    <source>
        <dbReference type="EMBL" id="KPQ29901.1"/>
    </source>
</evidence>
<dbReference type="EC" id="2.7.7.65" evidence="2"/>
<feature type="domain" description="GGDEF" evidence="5">
    <location>
        <begin position="236"/>
        <end position="368"/>
    </location>
</feature>
<dbReference type="InterPro" id="IPR029787">
    <property type="entry name" value="Nucleotide_cyclase"/>
</dbReference>
<comment type="cofactor">
    <cofactor evidence="1">
        <name>Mg(2+)</name>
        <dbReference type="ChEBI" id="CHEBI:18420"/>
    </cofactor>
</comment>
<dbReference type="SUPFAM" id="SSF55073">
    <property type="entry name" value="Nucleotide cyclase"/>
    <property type="match status" value="1"/>
</dbReference>
<accession>A0A0P8B8W6</accession>
<dbReference type="InterPro" id="IPR050469">
    <property type="entry name" value="Diguanylate_Cyclase"/>
</dbReference>
<feature type="transmembrane region" description="Helical" evidence="4">
    <location>
        <begin position="61"/>
        <end position="77"/>
    </location>
</feature>
<dbReference type="PATRIC" id="fig|1305731.5.peg.3002"/>
<evidence type="ECO:0000256" key="4">
    <source>
        <dbReference type="SAM" id="Phobius"/>
    </source>
</evidence>
<name>A0A0P8B8W6_9GAMM</name>
<dbReference type="NCBIfam" id="TIGR00254">
    <property type="entry name" value="GGDEF"/>
    <property type="match status" value="1"/>
</dbReference>
<dbReference type="Proteomes" id="UP000050416">
    <property type="component" value="Unassembled WGS sequence"/>
</dbReference>
<evidence type="ECO:0000259" key="5">
    <source>
        <dbReference type="PROSITE" id="PS50887"/>
    </source>
</evidence>
<feature type="transmembrane region" description="Helical" evidence="4">
    <location>
        <begin position="142"/>
        <end position="160"/>
    </location>
</feature>
<feature type="transmembrane region" description="Helical" evidence="4">
    <location>
        <begin position="89"/>
        <end position="109"/>
    </location>
</feature>
<comment type="caution">
    <text evidence="6">The sequence shown here is derived from an EMBL/GenBank/DDBJ whole genome shotgun (WGS) entry which is preliminary data.</text>
</comment>